<name>A0A963YWQ4_9PROT</name>
<dbReference type="Proteomes" id="UP000708298">
    <property type="component" value="Unassembled WGS sequence"/>
</dbReference>
<sequence length="20" mass="2163">MLGVNVQAYITDVLTKIVQG</sequence>
<comment type="caution">
    <text evidence="1">The sequence shown here is derived from an EMBL/GenBank/DDBJ whole genome shotgun (WGS) entry which is preliminary data.</text>
</comment>
<keyword evidence="2" id="KW-1185">Reference proteome</keyword>
<dbReference type="EMBL" id="JAESVB010000050">
    <property type="protein sequence ID" value="MCB8878541.1"/>
    <property type="molecule type" value="Genomic_DNA"/>
</dbReference>
<reference evidence="1" key="1">
    <citation type="journal article" date="2021" name="Microorganisms">
        <title>Acidisoma silvae sp. nov. and Acidisomacellulosilytica sp. nov., Two Acidophilic Bacteria Isolated from Decaying Wood, Hydrolyzing Cellulose and Producing Poly-3-hydroxybutyrate.</title>
        <authorList>
            <person name="Mieszkin S."/>
            <person name="Pouder E."/>
            <person name="Uroz S."/>
            <person name="Simon-Colin C."/>
            <person name="Alain K."/>
        </authorList>
    </citation>
    <scope>NUCLEOTIDE SEQUENCE</scope>
    <source>
        <strain evidence="1">HW T2.11</strain>
    </source>
</reference>
<reference evidence="1" key="2">
    <citation type="submission" date="2021-01" db="EMBL/GenBank/DDBJ databases">
        <authorList>
            <person name="Mieszkin S."/>
            <person name="Pouder E."/>
            <person name="Alain K."/>
        </authorList>
    </citation>
    <scope>NUCLEOTIDE SEQUENCE</scope>
    <source>
        <strain evidence="1">HW T2.11</strain>
    </source>
</reference>
<protein>
    <submittedName>
        <fullName evidence="1">Transposase domain-containing protein</fullName>
    </submittedName>
</protein>
<evidence type="ECO:0000313" key="1">
    <source>
        <dbReference type="EMBL" id="MCB8878541.1"/>
    </source>
</evidence>
<organism evidence="1 2">
    <name type="scientific">Acidisoma silvae</name>
    <dbReference type="NCBI Taxonomy" id="2802396"/>
    <lineage>
        <taxon>Bacteria</taxon>
        <taxon>Pseudomonadati</taxon>
        <taxon>Pseudomonadota</taxon>
        <taxon>Alphaproteobacteria</taxon>
        <taxon>Acetobacterales</taxon>
        <taxon>Acidocellaceae</taxon>
        <taxon>Acidisoma</taxon>
    </lineage>
</organism>
<evidence type="ECO:0000313" key="2">
    <source>
        <dbReference type="Proteomes" id="UP000708298"/>
    </source>
</evidence>
<dbReference type="AlphaFoldDB" id="A0A963YWQ4"/>
<accession>A0A963YWQ4</accession>
<proteinExistence type="predicted"/>
<gene>
    <name evidence="1" type="ORF">ASILVAE211_25450</name>
</gene>